<sequence length="276" mass="32401">MKKYKLDKSTQRMKIGQYLREIQNYSSRSLRKVRVYLDNKLVRLTKKLPSNGILFVEEKEKKTNIEPIAMDLDIVFEDSDLLIINKPYGLVTHPTLKKVDVTLANGIVAYLNIVPRFYNRLDMDTTGLIIIAKNAYTQAFLQNFGEVRKKYLALVEGKIEKEIIIEKPIFKPEQELKRIIDDRGQYAKTVVRPLKYIEDKDISLIECELFTGRTHQIRVHLKSIGHPILGDKLYNSTSLHKVKRQMLHAYSLEFNHPRTKKKQHIEIDEYEDMKKI</sequence>
<protein>
    <recommendedName>
        <fullName evidence="2">Pseudouridine synthase</fullName>
        <ecNumber evidence="2">5.4.99.-</ecNumber>
    </recommendedName>
</protein>
<comment type="caution">
    <text evidence="4">The sequence shown here is derived from an EMBL/GenBank/DDBJ whole genome shotgun (WGS) entry which is preliminary data.</text>
</comment>
<dbReference type="Gene3D" id="3.30.2350.10">
    <property type="entry name" value="Pseudouridine synthase"/>
    <property type="match status" value="1"/>
</dbReference>
<evidence type="ECO:0000256" key="1">
    <source>
        <dbReference type="ARBA" id="ARBA00010876"/>
    </source>
</evidence>
<feature type="domain" description="Pseudouridine synthase RsuA/RluA-like" evidence="3">
    <location>
        <begin position="80"/>
        <end position="222"/>
    </location>
</feature>
<dbReference type="SUPFAM" id="SSF55120">
    <property type="entry name" value="Pseudouridine synthase"/>
    <property type="match status" value="1"/>
</dbReference>
<name>A0ABT7HI73_9FUSO</name>
<gene>
    <name evidence="4" type="ORF">QQA45_01440</name>
</gene>
<dbReference type="Proteomes" id="UP001225134">
    <property type="component" value="Unassembled WGS sequence"/>
</dbReference>
<dbReference type="InterPro" id="IPR006145">
    <property type="entry name" value="PsdUridine_synth_RsuA/RluA"/>
</dbReference>
<dbReference type="InterPro" id="IPR020103">
    <property type="entry name" value="PsdUridine_synth_cat_dom_sf"/>
</dbReference>
<dbReference type="InterPro" id="IPR050188">
    <property type="entry name" value="RluA_PseudoU_synthase"/>
</dbReference>
<dbReference type="EC" id="5.4.99.-" evidence="2"/>
<dbReference type="GO" id="GO:0016853">
    <property type="term" value="F:isomerase activity"/>
    <property type="evidence" value="ECO:0007669"/>
    <property type="project" value="UniProtKB-KW"/>
</dbReference>
<dbReference type="RefSeq" id="WP_285152565.1">
    <property type="nucleotide sequence ID" value="NZ_JASSPP010000001.1"/>
</dbReference>
<dbReference type="Pfam" id="PF00849">
    <property type="entry name" value="PseudoU_synth_2"/>
    <property type="match status" value="1"/>
</dbReference>
<comment type="function">
    <text evidence="2">Responsible for synthesis of pseudouridine from uracil.</text>
</comment>
<comment type="catalytic activity">
    <reaction evidence="2">
        <text>a uridine in RNA = a pseudouridine in RNA</text>
        <dbReference type="Rhea" id="RHEA:48348"/>
        <dbReference type="Rhea" id="RHEA-COMP:12068"/>
        <dbReference type="Rhea" id="RHEA-COMP:12069"/>
        <dbReference type="ChEBI" id="CHEBI:65314"/>
        <dbReference type="ChEBI" id="CHEBI:65315"/>
    </reaction>
</comment>
<accession>A0ABT7HI73</accession>
<organism evidence="4 5">
    <name type="scientific">Sneathia sanguinegens</name>
    <dbReference type="NCBI Taxonomy" id="40543"/>
    <lineage>
        <taxon>Bacteria</taxon>
        <taxon>Fusobacteriati</taxon>
        <taxon>Fusobacteriota</taxon>
        <taxon>Fusobacteriia</taxon>
        <taxon>Fusobacteriales</taxon>
        <taxon>Leptotrichiaceae</taxon>
        <taxon>Sneathia</taxon>
    </lineage>
</organism>
<dbReference type="InterPro" id="IPR006225">
    <property type="entry name" value="PsdUridine_synth_RluC/D"/>
</dbReference>
<evidence type="ECO:0000313" key="5">
    <source>
        <dbReference type="Proteomes" id="UP001225134"/>
    </source>
</evidence>
<proteinExistence type="inferred from homology"/>
<dbReference type="NCBIfam" id="TIGR00005">
    <property type="entry name" value="rluA_subfam"/>
    <property type="match status" value="1"/>
</dbReference>
<keyword evidence="5" id="KW-1185">Reference proteome</keyword>
<evidence type="ECO:0000256" key="2">
    <source>
        <dbReference type="RuleBase" id="RU362028"/>
    </source>
</evidence>
<dbReference type="PANTHER" id="PTHR21600">
    <property type="entry name" value="MITOCHONDRIAL RNA PSEUDOURIDINE SYNTHASE"/>
    <property type="match status" value="1"/>
</dbReference>
<dbReference type="CDD" id="cd02869">
    <property type="entry name" value="PseudoU_synth_RluA_like"/>
    <property type="match status" value="1"/>
</dbReference>
<dbReference type="PANTHER" id="PTHR21600:SF44">
    <property type="entry name" value="RIBOSOMAL LARGE SUBUNIT PSEUDOURIDINE SYNTHASE D"/>
    <property type="match status" value="1"/>
</dbReference>
<evidence type="ECO:0000313" key="4">
    <source>
        <dbReference type="EMBL" id="MDK9580188.1"/>
    </source>
</evidence>
<comment type="similarity">
    <text evidence="1 2">Belongs to the pseudouridine synthase RluA family.</text>
</comment>
<evidence type="ECO:0000259" key="3">
    <source>
        <dbReference type="Pfam" id="PF00849"/>
    </source>
</evidence>
<reference evidence="4 5" key="1">
    <citation type="submission" date="2023-06" db="EMBL/GenBank/DDBJ databases">
        <title>Antibody response to the Sneathia vaginalis cytopathogenic toxin A during pregnancy.</title>
        <authorList>
            <person name="Mccoy Z.T."/>
            <person name="Serrano M.G."/>
            <person name="Spaine K."/>
            <person name="Edwards D.J."/>
            <person name="Buck G.A."/>
            <person name="Jefferson K."/>
        </authorList>
    </citation>
    <scope>NUCLEOTIDE SEQUENCE [LARGE SCALE GENOMIC DNA]</scope>
    <source>
        <strain evidence="4 5">CCUG 42621</strain>
    </source>
</reference>
<dbReference type="EMBL" id="JASSPP010000001">
    <property type="protein sequence ID" value="MDK9580188.1"/>
    <property type="molecule type" value="Genomic_DNA"/>
</dbReference>
<keyword evidence="2 4" id="KW-0413">Isomerase</keyword>